<evidence type="ECO:0000313" key="2">
    <source>
        <dbReference type="Proteomes" id="UP000257109"/>
    </source>
</evidence>
<protein>
    <submittedName>
        <fullName evidence="1">Uncharacterized protein</fullName>
    </submittedName>
</protein>
<dbReference type="Proteomes" id="UP000257109">
    <property type="component" value="Unassembled WGS sequence"/>
</dbReference>
<evidence type="ECO:0000313" key="1">
    <source>
        <dbReference type="EMBL" id="RDX66140.1"/>
    </source>
</evidence>
<dbReference type="EMBL" id="QJKJ01013576">
    <property type="protein sequence ID" value="RDX66140.1"/>
    <property type="molecule type" value="Genomic_DNA"/>
</dbReference>
<dbReference type="AlphaFoldDB" id="A0A371EJB1"/>
<name>A0A371EJB1_MUCPR</name>
<sequence>MPAICKHSKSSTRATTLDYVTMAFPQVGGRHLRPFSSSYGIDKDLVRILVNWRVLYTIEDKTIVHLNGVPPNKRTSKVD</sequence>
<organism evidence="1 2">
    <name type="scientific">Mucuna pruriens</name>
    <name type="common">Velvet bean</name>
    <name type="synonym">Dolichos pruriens</name>
    <dbReference type="NCBI Taxonomy" id="157652"/>
    <lineage>
        <taxon>Eukaryota</taxon>
        <taxon>Viridiplantae</taxon>
        <taxon>Streptophyta</taxon>
        <taxon>Embryophyta</taxon>
        <taxon>Tracheophyta</taxon>
        <taxon>Spermatophyta</taxon>
        <taxon>Magnoliopsida</taxon>
        <taxon>eudicotyledons</taxon>
        <taxon>Gunneridae</taxon>
        <taxon>Pentapetalae</taxon>
        <taxon>rosids</taxon>
        <taxon>fabids</taxon>
        <taxon>Fabales</taxon>
        <taxon>Fabaceae</taxon>
        <taxon>Papilionoideae</taxon>
        <taxon>50 kb inversion clade</taxon>
        <taxon>NPAAA clade</taxon>
        <taxon>indigoferoid/millettioid clade</taxon>
        <taxon>Phaseoleae</taxon>
        <taxon>Mucuna</taxon>
    </lineage>
</organism>
<comment type="caution">
    <text evidence="1">The sequence shown here is derived from an EMBL/GenBank/DDBJ whole genome shotgun (WGS) entry which is preliminary data.</text>
</comment>
<proteinExistence type="predicted"/>
<keyword evidence="2" id="KW-1185">Reference proteome</keyword>
<gene>
    <name evidence="1" type="ORF">CR513_55128</name>
</gene>
<accession>A0A371EJB1</accession>
<feature type="non-terminal residue" evidence="1">
    <location>
        <position position="1"/>
    </location>
</feature>
<reference evidence="1" key="1">
    <citation type="submission" date="2018-05" db="EMBL/GenBank/DDBJ databases">
        <title>Draft genome of Mucuna pruriens seed.</title>
        <authorList>
            <person name="Nnadi N.E."/>
            <person name="Vos R."/>
            <person name="Hasami M.H."/>
            <person name="Devisetty U.K."/>
            <person name="Aguiy J.C."/>
        </authorList>
    </citation>
    <scope>NUCLEOTIDE SEQUENCE [LARGE SCALE GENOMIC DNA]</scope>
    <source>
        <strain evidence="1">JCA_2017</strain>
    </source>
</reference>